<protein>
    <submittedName>
        <fullName evidence="4">Phage major capsid protein</fullName>
    </submittedName>
</protein>
<evidence type="ECO:0000256" key="1">
    <source>
        <dbReference type="ARBA" id="ARBA00004328"/>
    </source>
</evidence>
<accession>A0A8K0VET4</accession>
<comment type="subcellular location">
    <subcellularLocation>
        <location evidence="1">Virion</location>
    </subcellularLocation>
</comment>
<dbReference type="NCBIfam" id="TIGR01554">
    <property type="entry name" value="major_cap_HK97"/>
    <property type="match status" value="1"/>
</dbReference>
<evidence type="ECO:0000256" key="2">
    <source>
        <dbReference type="SAM" id="MobiDB-lite"/>
    </source>
</evidence>
<reference evidence="4" key="1">
    <citation type="submission" date="2021-01" db="EMBL/GenBank/DDBJ databases">
        <title>Tabrizicola alba sp. nov. a motile alkaliphilic bacterium isolated from a soda lake.</title>
        <authorList>
            <person name="Szuroczki S."/>
            <person name="Abbaszade G."/>
            <person name="Schumann P."/>
            <person name="Toth E."/>
        </authorList>
    </citation>
    <scope>NUCLEOTIDE SEQUENCE</scope>
    <source>
        <strain evidence="4">DMG-N-6</strain>
    </source>
</reference>
<dbReference type="AlphaFoldDB" id="A0A8K0VET4"/>
<name>A0A8K0VET4_9RHOB</name>
<dbReference type="EMBL" id="JAESVN010000004">
    <property type="protein sequence ID" value="MBL4917755.1"/>
    <property type="molecule type" value="Genomic_DNA"/>
</dbReference>
<feature type="region of interest" description="Disordered" evidence="2">
    <location>
        <begin position="17"/>
        <end position="36"/>
    </location>
</feature>
<dbReference type="RefSeq" id="WP_202688680.1">
    <property type="nucleotide sequence ID" value="NZ_JAESVN010000004.1"/>
</dbReference>
<sequence>MLESVKIARRQSEIRQQLSELVGKPSPTEDETRSMETLDAEYRTNETRYRAALIAEDTERREAGADLETRAGREWEDLVQGFELRQVALALSEGRNLDGRTAEVVEELRSQGGYRGVPVPWAALEVRNTVSSGTPDPISTRPIIDRLFPESVAGRMGAQMISIDAGAVEWPVTTSAVSAGWAATEGGNVAGPTQYTTADRALKPDHNLGVQMRITRKALQQSGAALEAAIRRDMQGAMGAAMDRATFLGTGADGQPLGVITGAATYGITVTEVDALASWAAFRAAVTAFMVANAATGPAAIRALIRPELWDYLDGDLITGTAVSEWDRLTAHIPSGNIAMSSNALAALAGDVLASSALLTTATSGVSPVFVGAWGAVDVIRDPFTDAQSGGLRITALATMDVTVARPVQLRVLTGLETAVSGG</sequence>
<dbReference type="SUPFAM" id="SSF56563">
    <property type="entry name" value="Major capsid protein gp5"/>
    <property type="match status" value="1"/>
</dbReference>
<gene>
    <name evidence="4" type="ORF">JL811_11035</name>
</gene>
<keyword evidence="5" id="KW-1185">Reference proteome</keyword>
<proteinExistence type="predicted"/>
<dbReference type="Proteomes" id="UP000648908">
    <property type="component" value="Unassembled WGS sequence"/>
</dbReference>
<evidence type="ECO:0000259" key="3">
    <source>
        <dbReference type="Pfam" id="PF05065"/>
    </source>
</evidence>
<feature type="domain" description="Phage capsid-like C-terminal" evidence="3">
    <location>
        <begin position="143"/>
        <end position="407"/>
    </location>
</feature>
<comment type="caution">
    <text evidence="4">The sequence shown here is derived from an EMBL/GenBank/DDBJ whole genome shotgun (WGS) entry which is preliminary data.</text>
</comment>
<dbReference type="InterPro" id="IPR024455">
    <property type="entry name" value="Phage_capsid"/>
</dbReference>
<evidence type="ECO:0000313" key="4">
    <source>
        <dbReference type="EMBL" id="MBL4917755.1"/>
    </source>
</evidence>
<dbReference type="InterPro" id="IPR054612">
    <property type="entry name" value="Phage_capsid-like_C"/>
</dbReference>
<dbReference type="Pfam" id="PF05065">
    <property type="entry name" value="Phage_capsid"/>
    <property type="match status" value="1"/>
</dbReference>
<organism evidence="4 5">
    <name type="scientific">Szabonella alba</name>
    <dbReference type="NCBI Taxonomy" id="2804194"/>
    <lineage>
        <taxon>Bacteria</taxon>
        <taxon>Pseudomonadati</taxon>
        <taxon>Pseudomonadota</taxon>
        <taxon>Alphaproteobacteria</taxon>
        <taxon>Rhodobacterales</taxon>
        <taxon>Paracoccaceae</taxon>
        <taxon>Szabonella</taxon>
    </lineage>
</organism>
<evidence type="ECO:0000313" key="5">
    <source>
        <dbReference type="Proteomes" id="UP000648908"/>
    </source>
</evidence>
<dbReference type="Gene3D" id="3.30.2400.10">
    <property type="entry name" value="Major capsid protein gp5"/>
    <property type="match status" value="1"/>
</dbReference>